<evidence type="ECO:0000256" key="3">
    <source>
        <dbReference type="ARBA" id="ARBA00022448"/>
    </source>
</evidence>
<proteinExistence type="inferred from homology"/>
<feature type="transmembrane region" description="Helical" evidence="8">
    <location>
        <begin position="360"/>
        <end position="376"/>
    </location>
</feature>
<dbReference type="Pfam" id="PF00909">
    <property type="entry name" value="Ammonium_transp"/>
    <property type="match status" value="1"/>
</dbReference>
<name>A0ABR8AEM4_9CYAN</name>
<dbReference type="SUPFAM" id="SSF111352">
    <property type="entry name" value="Ammonium transporter"/>
    <property type="match status" value="1"/>
</dbReference>
<feature type="transmembrane region" description="Helical" evidence="8">
    <location>
        <begin position="388"/>
        <end position="406"/>
    </location>
</feature>
<evidence type="ECO:0000256" key="5">
    <source>
        <dbReference type="ARBA" id="ARBA00022989"/>
    </source>
</evidence>
<dbReference type="InterPro" id="IPR001905">
    <property type="entry name" value="Ammonium_transpt"/>
</dbReference>
<evidence type="ECO:0000256" key="7">
    <source>
        <dbReference type="ARBA" id="ARBA00023177"/>
    </source>
</evidence>
<feature type="transmembrane region" description="Helical" evidence="8">
    <location>
        <begin position="155"/>
        <end position="174"/>
    </location>
</feature>
<feature type="transmembrane region" description="Helical" evidence="8">
    <location>
        <begin position="263"/>
        <end position="288"/>
    </location>
</feature>
<keyword evidence="7 8" id="KW-0924">Ammonia transport</keyword>
<feature type="transmembrane region" description="Helical" evidence="8">
    <location>
        <begin position="214"/>
        <end position="235"/>
    </location>
</feature>
<dbReference type="InterPro" id="IPR024041">
    <property type="entry name" value="NH4_transpt_AmtB-like_dom"/>
</dbReference>
<dbReference type="Gene3D" id="1.10.3430.10">
    <property type="entry name" value="Ammonium transporter AmtB like domains"/>
    <property type="match status" value="1"/>
</dbReference>
<evidence type="ECO:0000256" key="2">
    <source>
        <dbReference type="ARBA" id="ARBA00005887"/>
    </source>
</evidence>
<accession>A0ABR8AEM4</accession>
<feature type="transmembrane region" description="Helical" evidence="8">
    <location>
        <begin position="438"/>
        <end position="469"/>
    </location>
</feature>
<feature type="transmembrane region" description="Helical" evidence="8">
    <location>
        <begin position="181"/>
        <end position="202"/>
    </location>
</feature>
<dbReference type="PANTHER" id="PTHR11730:SF89">
    <property type="entry name" value="AMMONIUM TRANSPORTER SLL0108-RELATED"/>
    <property type="match status" value="1"/>
</dbReference>
<dbReference type="EMBL" id="JACJQH010000041">
    <property type="protein sequence ID" value="MBD2198408.1"/>
    <property type="molecule type" value="Genomic_DNA"/>
</dbReference>
<dbReference type="NCBIfam" id="TIGR00836">
    <property type="entry name" value="amt"/>
    <property type="match status" value="1"/>
</dbReference>
<keyword evidence="3 8" id="KW-0813">Transport</keyword>
<feature type="transmembrane region" description="Helical" evidence="8">
    <location>
        <begin position="300"/>
        <end position="322"/>
    </location>
</feature>
<evidence type="ECO:0000256" key="6">
    <source>
        <dbReference type="ARBA" id="ARBA00023136"/>
    </source>
</evidence>
<keyword evidence="11" id="KW-1185">Reference proteome</keyword>
<evidence type="ECO:0000313" key="10">
    <source>
        <dbReference type="EMBL" id="MBD2198408.1"/>
    </source>
</evidence>
<protein>
    <recommendedName>
        <fullName evidence="8">Ammonium transporter</fullName>
    </recommendedName>
</protein>
<evidence type="ECO:0000313" key="11">
    <source>
        <dbReference type="Proteomes" id="UP000658514"/>
    </source>
</evidence>
<organism evidence="10 11">
    <name type="scientific">Calothrix parietina FACHB-288</name>
    <dbReference type="NCBI Taxonomy" id="2692896"/>
    <lineage>
        <taxon>Bacteria</taxon>
        <taxon>Bacillati</taxon>
        <taxon>Cyanobacteriota</taxon>
        <taxon>Cyanophyceae</taxon>
        <taxon>Nostocales</taxon>
        <taxon>Calotrichaceae</taxon>
        <taxon>Calothrix</taxon>
    </lineage>
</organism>
<evidence type="ECO:0000256" key="8">
    <source>
        <dbReference type="RuleBase" id="RU362002"/>
    </source>
</evidence>
<feature type="transmembrane region" description="Helical" evidence="8">
    <location>
        <begin position="90"/>
        <end position="110"/>
    </location>
</feature>
<reference evidence="10 11" key="1">
    <citation type="journal article" date="2020" name="ISME J.">
        <title>Comparative genomics reveals insights into cyanobacterial evolution and habitat adaptation.</title>
        <authorList>
            <person name="Chen M.Y."/>
            <person name="Teng W.K."/>
            <person name="Zhao L."/>
            <person name="Hu C.X."/>
            <person name="Zhou Y.K."/>
            <person name="Han B.P."/>
            <person name="Song L.R."/>
            <person name="Shu W.S."/>
        </authorList>
    </citation>
    <scope>NUCLEOTIDE SEQUENCE [LARGE SCALE GENOMIC DNA]</scope>
    <source>
        <strain evidence="10 11">FACHB-288</strain>
    </source>
</reference>
<feature type="transmembrane region" description="Helical" evidence="8">
    <location>
        <begin position="55"/>
        <end position="78"/>
    </location>
</feature>
<feature type="domain" description="Ammonium transporter AmtB-like" evidence="9">
    <location>
        <begin position="55"/>
        <end position="471"/>
    </location>
</feature>
<dbReference type="PANTHER" id="PTHR11730">
    <property type="entry name" value="AMMONIUM TRANSPORTER"/>
    <property type="match status" value="1"/>
</dbReference>
<dbReference type="Proteomes" id="UP000658514">
    <property type="component" value="Unassembled WGS sequence"/>
</dbReference>
<dbReference type="RefSeq" id="WP_190546154.1">
    <property type="nucleotide sequence ID" value="NZ_CAWPNO010000075.1"/>
</dbReference>
<evidence type="ECO:0000256" key="4">
    <source>
        <dbReference type="ARBA" id="ARBA00022692"/>
    </source>
</evidence>
<gene>
    <name evidence="10" type="ORF">H6G24_23355</name>
</gene>
<sequence>MLKPKSQKAKQKKSRLFKYALLPVLTFIILLCISHATNAQTAPAASYKVADNTQWVMLTGCLVFFMNSGFAMLESGFCRSANAITVLAKNLIVFAIATLAFWLLGFGLMFGDGSEFIGTNGFLLQGYDNSPAIANDYQGVFDSLSWAAIPLSAKFFFQLTFAGTAATIVSGAVAERIKFAAFMIFSFFLVLSYSITGHWIWGGGFLYTLGFRDFAGSTVVHSVGGWAALMGTVLLRPRLGKYRKFNPDEKRSWRRTSFYGKKIVAVPGHNLSAATLGCFILWLGWYGFNAGSTLTAHPEAIAHIVIATLIAGAMGALGATFWSWQFYEKPSLSFMINGILAGCVSITAACAFVNIPSAAFIGFLGGALVVYAAVILDKCEIDDPVGAIPVHLVCGIWGTLAVGLFSQDPSTYAWAKDFFTQESSLKGGLFFGGGTNLLFAQLVGILLVSEFTVIFSAIAWIGISYFMYLTSSTSGSRFKVFKSLRVLPQEEVIGLDSLFAEGSDIQQLKREYIETQKQKRYWQRKRNLGK</sequence>
<comment type="similarity">
    <text evidence="2 8">Belongs to the ammonia transporter channel (TC 1.A.11.2) family.</text>
</comment>
<evidence type="ECO:0000259" key="9">
    <source>
        <dbReference type="Pfam" id="PF00909"/>
    </source>
</evidence>
<dbReference type="InterPro" id="IPR029020">
    <property type="entry name" value="Ammonium/urea_transptr"/>
</dbReference>
<keyword evidence="5 8" id="KW-1133">Transmembrane helix</keyword>
<evidence type="ECO:0000256" key="1">
    <source>
        <dbReference type="ARBA" id="ARBA00004141"/>
    </source>
</evidence>
<comment type="caution">
    <text evidence="10">The sequence shown here is derived from an EMBL/GenBank/DDBJ whole genome shotgun (WGS) entry which is preliminary data.</text>
</comment>
<keyword evidence="6 8" id="KW-0472">Membrane</keyword>
<comment type="subcellular location">
    <subcellularLocation>
        <location evidence="8">Cell membrane</location>
        <topology evidence="8">Multi-pass membrane protein</topology>
    </subcellularLocation>
    <subcellularLocation>
        <location evidence="1">Membrane</location>
        <topology evidence="1">Multi-pass membrane protein</topology>
    </subcellularLocation>
</comment>
<keyword evidence="4 8" id="KW-0812">Transmembrane</keyword>